<dbReference type="PANTHER" id="PTHR37490">
    <property type="entry name" value="EXPRESSED PROTEIN"/>
    <property type="match status" value="1"/>
</dbReference>
<feature type="compositionally biased region" description="Polar residues" evidence="1">
    <location>
        <begin position="832"/>
        <end position="850"/>
    </location>
</feature>
<feature type="region of interest" description="Disordered" evidence="1">
    <location>
        <begin position="471"/>
        <end position="497"/>
    </location>
</feature>
<feature type="compositionally biased region" description="Low complexity" evidence="1">
    <location>
        <begin position="872"/>
        <end position="890"/>
    </location>
</feature>
<feature type="region of interest" description="Disordered" evidence="1">
    <location>
        <begin position="1020"/>
        <end position="1122"/>
    </location>
</feature>
<feature type="compositionally biased region" description="Low complexity" evidence="1">
    <location>
        <begin position="471"/>
        <end position="484"/>
    </location>
</feature>
<keyword evidence="4" id="KW-1185">Reference proteome</keyword>
<feature type="compositionally biased region" description="Basic and acidic residues" evidence="1">
    <location>
        <begin position="776"/>
        <end position="801"/>
    </location>
</feature>
<dbReference type="Proteomes" id="UP001367316">
    <property type="component" value="Unassembled WGS sequence"/>
</dbReference>
<sequence length="1173" mass="129227">MLNPRQLLPILAIATTGFFCFLFYSTNVQEAWRGLPQVIGLGDVVKDEPAAISNATATGASNAANPTPSKWKSVPHFEHGTGKPIDFNFTKVLVIPHKSDEDVEWIKENLAEYQTAIYVVDNARAPLHPPKNKGHEVMVYLSWIIDNYEKLPHIAMFMHAHRWTWHNNELLDFDAVEMVKRLNPNRVMREGYVNLRCHWDPGCPDWMHPGEVEDDNAKHEQKLLAKAWSELFPMDPIPNVLAQPCCSQFAVSSERIRAIPLQRFVSYRDWLLRTPLPDSLSGRVWEYVWQYVFTGENVVCPNEHVCYCDGYGVCFETQDDFSKWKEDRYNMQGFEYELWDWHEKEELAHKAMANGEYEQLAQEDLPVPGRDKWLEQTIYTYKQDLMRRRDEAITEDPGEFDRRSAGSISKQTFRENLEQTMGQLLAYMNSASLTTPSTAAASVPDSLTDGDASDTYSKLLEEKMRDVAQEATAHAMADSSSDASKNGVAPTAPAQPDQGNMAELLEAAAKATSESQRWNNAAGHGLRKVAGHANLRGSALIEDGHNVAGLKRKRTPDATRDGDEDAGGGDDYSTGAPSPSKRTKVAPSAEGQPHVNTPAAQSAMSIDTPSPQHNVAAQSAQMQSLGMTDVRAAVGVHSAAALFRQTPTDSRKKYTRPPMHKLFSDLQLTPENFVRLQACAKTYMLDDSHPERQECVGNRGKGDADMVKLRLFNCARDFLNGGVGERFFGPYVPTPTEYDTIDGKPVAPDRKWIWPRDANKIVSLVTPLLRRMVTNERQRQYAQETRKGGSKKQDTTLRDNSQEASSEQLGASMGAVDQRPLSQPPLDPSLNPHHQSSLLAHSSPHQSPQKAHQPLPQENYPQFFQIPQANSQSFITSTSESSSTRPMSPSVARQNLSPRGQSSPQPSPRMSTASSTQQQHPAPPTPAAAPPRPTSTVPGAPFAVPPPPTATATTTTSYPPPRPSENVIQILITRSNIKLAPRIDLPSFPSTPHHTMPLAQLRDIVGEEVRALVRSGVVPGLEQQQQQQQGGGRDAEAAAAAVGGGGAGENNGELRVDSHANCGTIITTAPPPPQTQQQQQQQQQQHDHHHHQHHHDTAPPSTAATATTSPSSSPLKAPANPVALPPRYELRALTGRGLQLVETERDWQGVLAEVANAVWMEGAVRVVAEVLAG</sequence>
<evidence type="ECO:0000256" key="1">
    <source>
        <dbReference type="SAM" id="MobiDB-lite"/>
    </source>
</evidence>
<feature type="region of interest" description="Disordered" evidence="1">
    <location>
        <begin position="872"/>
        <end position="964"/>
    </location>
</feature>
<accession>A0ABR1NE07</accession>
<keyword evidence="2" id="KW-0472">Membrane</keyword>
<keyword evidence="2" id="KW-0812">Transmembrane</keyword>
<feature type="region of interest" description="Disordered" evidence="1">
    <location>
        <begin position="546"/>
        <end position="611"/>
    </location>
</feature>
<evidence type="ECO:0000256" key="2">
    <source>
        <dbReference type="SAM" id="Phobius"/>
    </source>
</evidence>
<feature type="compositionally biased region" description="Low complexity" evidence="1">
    <location>
        <begin position="1075"/>
        <end position="1084"/>
    </location>
</feature>
<dbReference type="EMBL" id="JBBPBF010000010">
    <property type="protein sequence ID" value="KAK7612341.1"/>
    <property type="molecule type" value="Genomic_DNA"/>
</dbReference>
<feature type="transmembrane region" description="Helical" evidence="2">
    <location>
        <begin position="7"/>
        <end position="24"/>
    </location>
</feature>
<evidence type="ECO:0000313" key="3">
    <source>
        <dbReference type="EMBL" id="KAK7612341.1"/>
    </source>
</evidence>
<protein>
    <submittedName>
        <fullName evidence="3">Uncharacterized protein</fullName>
    </submittedName>
</protein>
<gene>
    <name evidence="3" type="ORF">JOL62DRAFT_555320</name>
</gene>
<feature type="compositionally biased region" description="Low complexity" evidence="1">
    <location>
        <begin position="1098"/>
        <end position="1119"/>
    </location>
</feature>
<organism evidence="3 4">
    <name type="scientific">Phyllosticta paracitricarpa</name>
    <dbReference type="NCBI Taxonomy" id="2016321"/>
    <lineage>
        <taxon>Eukaryota</taxon>
        <taxon>Fungi</taxon>
        <taxon>Dikarya</taxon>
        <taxon>Ascomycota</taxon>
        <taxon>Pezizomycotina</taxon>
        <taxon>Dothideomycetes</taxon>
        <taxon>Dothideomycetes incertae sedis</taxon>
        <taxon>Botryosphaeriales</taxon>
        <taxon>Phyllostictaceae</taxon>
        <taxon>Phyllosticta</taxon>
    </lineage>
</organism>
<name>A0ABR1NE07_9PEZI</name>
<feature type="compositionally biased region" description="Polar residues" evidence="1">
    <location>
        <begin position="594"/>
        <end position="611"/>
    </location>
</feature>
<reference evidence="3 4" key="1">
    <citation type="submission" date="2024-04" db="EMBL/GenBank/DDBJ databases">
        <title>Phyllosticta paracitricarpa is synonymous to the EU quarantine fungus P. citricarpa based on phylogenomic analyses.</title>
        <authorList>
            <consortium name="Lawrence Berkeley National Laboratory"/>
            <person name="Van ingen-buijs V.A."/>
            <person name="Van westerhoven A.C."/>
            <person name="Haridas S."/>
            <person name="Skiadas P."/>
            <person name="Martin F."/>
            <person name="Groenewald J.Z."/>
            <person name="Crous P.W."/>
            <person name="Seidl M.F."/>
        </authorList>
    </citation>
    <scope>NUCLEOTIDE SEQUENCE [LARGE SCALE GENOMIC DNA]</scope>
    <source>
        <strain evidence="3 4">CBS 141358</strain>
    </source>
</reference>
<proteinExistence type="predicted"/>
<feature type="region of interest" description="Disordered" evidence="1">
    <location>
        <begin position="776"/>
        <end position="856"/>
    </location>
</feature>
<comment type="caution">
    <text evidence="3">The sequence shown here is derived from an EMBL/GenBank/DDBJ whole genome shotgun (WGS) entry which is preliminary data.</text>
</comment>
<dbReference type="InterPro" id="IPR021838">
    <property type="entry name" value="DUF3431"/>
</dbReference>
<feature type="compositionally biased region" description="Pro residues" evidence="1">
    <location>
        <begin position="921"/>
        <end position="933"/>
    </location>
</feature>
<dbReference type="Pfam" id="PF11913">
    <property type="entry name" value="DUF3431"/>
    <property type="match status" value="1"/>
</dbReference>
<evidence type="ECO:0000313" key="4">
    <source>
        <dbReference type="Proteomes" id="UP001367316"/>
    </source>
</evidence>
<dbReference type="PANTHER" id="PTHR37490:SF3">
    <property type="entry name" value="DUF3431 DOMAIN CONTAINING PROTEIN"/>
    <property type="match status" value="1"/>
</dbReference>
<keyword evidence="2" id="KW-1133">Transmembrane helix</keyword>